<evidence type="ECO:0000256" key="1">
    <source>
        <dbReference type="ARBA" id="ARBA00008710"/>
    </source>
</evidence>
<protein>
    <submittedName>
        <fullName evidence="3">Nitroreductase family deazaflavin-dependent oxidoreductase</fullName>
    </submittedName>
</protein>
<evidence type="ECO:0000256" key="2">
    <source>
        <dbReference type="ARBA" id="ARBA00049106"/>
    </source>
</evidence>
<keyword evidence="4" id="KW-1185">Reference proteome</keyword>
<name>A0ABP7WQB5_9ACTN</name>
<comment type="caution">
    <text evidence="3">The sequence shown here is derived from an EMBL/GenBank/DDBJ whole genome shotgun (WGS) entry which is preliminary data.</text>
</comment>
<reference evidence="4" key="1">
    <citation type="journal article" date="2019" name="Int. J. Syst. Evol. Microbiol.">
        <title>The Global Catalogue of Microorganisms (GCM) 10K type strain sequencing project: providing services to taxonomists for standard genome sequencing and annotation.</title>
        <authorList>
            <consortium name="The Broad Institute Genomics Platform"/>
            <consortium name="The Broad Institute Genome Sequencing Center for Infectious Disease"/>
            <person name="Wu L."/>
            <person name="Ma J."/>
        </authorList>
    </citation>
    <scope>NUCLEOTIDE SEQUENCE [LARGE SCALE GENOMIC DNA]</scope>
    <source>
        <strain evidence="4">JCM 16702</strain>
    </source>
</reference>
<dbReference type="EMBL" id="BAAAZG010000051">
    <property type="protein sequence ID" value="GAA4094323.1"/>
    <property type="molecule type" value="Genomic_DNA"/>
</dbReference>
<dbReference type="Gene3D" id="2.30.110.10">
    <property type="entry name" value="Electron Transport, Fmn-binding Protein, Chain A"/>
    <property type="match status" value="1"/>
</dbReference>
<dbReference type="InterPro" id="IPR004378">
    <property type="entry name" value="F420H2_quin_Rdtase"/>
</dbReference>
<accession>A0ABP7WQB5</accession>
<evidence type="ECO:0000313" key="3">
    <source>
        <dbReference type="EMBL" id="GAA4094323.1"/>
    </source>
</evidence>
<dbReference type="PANTHER" id="PTHR39428:SF3">
    <property type="entry name" value="DEAZAFLAVIN-DEPENDENT NITROREDUCTASE"/>
    <property type="match status" value="1"/>
</dbReference>
<comment type="similarity">
    <text evidence="1">Belongs to the F420H(2)-dependent quinone reductase family.</text>
</comment>
<dbReference type="Pfam" id="PF04075">
    <property type="entry name" value="F420H2_quin_red"/>
    <property type="match status" value="1"/>
</dbReference>
<dbReference type="NCBIfam" id="TIGR00026">
    <property type="entry name" value="hi_GC_TIGR00026"/>
    <property type="match status" value="1"/>
</dbReference>
<dbReference type="SUPFAM" id="SSF50475">
    <property type="entry name" value="FMN-binding split barrel"/>
    <property type="match status" value="1"/>
</dbReference>
<dbReference type="PANTHER" id="PTHR39428">
    <property type="entry name" value="F420H(2)-DEPENDENT QUINONE REDUCTASE RV1261C"/>
    <property type="match status" value="1"/>
</dbReference>
<comment type="catalytic activity">
    <reaction evidence="2">
        <text>oxidized coenzyme F420-(gamma-L-Glu)(n) + a quinol + H(+) = reduced coenzyme F420-(gamma-L-Glu)(n) + a quinone</text>
        <dbReference type="Rhea" id="RHEA:39663"/>
        <dbReference type="Rhea" id="RHEA-COMP:12939"/>
        <dbReference type="Rhea" id="RHEA-COMP:14378"/>
        <dbReference type="ChEBI" id="CHEBI:15378"/>
        <dbReference type="ChEBI" id="CHEBI:24646"/>
        <dbReference type="ChEBI" id="CHEBI:132124"/>
        <dbReference type="ChEBI" id="CHEBI:133980"/>
        <dbReference type="ChEBI" id="CHEBI:139511"/>
    </reaction>
</comment>
<dbReference type="RefSeq" id="WP_344955449.1">
    <property type="nucleotide sequence ID" value="NZ_BAAAZG010000051.1"/>
</dbReference>
<organism evidence="3 4">
    <name type="scientific">Actinomadura miaoliensis</name>
    <dbReference type="NCBI Taxonomy" id="430685"/>
    <lineage>
        <taxon>Bacteria</taxon>
        <taxon>Bacillati</taxon>
        <taxon>Actinomycetota</taxon>
        <taxon>Actinomycetes</taxon>
        <taxon>Streptosporangiales</taxon>
        <taxon>Thermomonosporaceae</taxon>
        <taxon>Actinomadura</taxon>
    </lineage>
</organism>
<proteinExistence type="inferred from homology"/>
<sequence>MSKPRPAHLDNPAFSRFMKVTSATHVALYRLSGGRLGRRFPRSGAPVCLLTTIGRRSGTHRTKPLLYMPDGDRVVIVASVGGHPRHPAWYHNLTANPNVLVQIGPDRRPMRARTADASERQALWPRLVAMYPDYADYQSWTDREIPVVICEPEVR</sequence>
<gene>
    <name evidence="3" type="ORF">GCM10022214_66050</name>
</gene>
<evidence type="ECO:0000313" key="4">
    <source>
        <dbReference type="Proteomes" id="UP001500683"/>
    </source>
</evidence>
<dbReference type="InterPro" id="IPR012349">
    <property type="entry name" value="Split_barrel_FMN-bd"/>
</dbReference>
<dbReference type="Proteomes" id="UP001500683">
    <property type="component" value="Unassembled WGS sequence"/>
</dbReference>